<dbReference type="EMBL" id="GBXM01043406">
    <property type="protein sequence ID" value="JAH65171.1"/>
    <property type="molecule type" value="Transcribed_RNA"/>
</dbReference>
<proteinExistence type="predicted"/>
<reference evidence="2" key="2">
    <citation type="journal article" date="2015" name="Fish Shellfish Immunol.">
        <title>Early steps in the European eel (Anguilla anguilla)-Vibrio vulnificus interaction in the gills: Role of the RtxA13 toxin.</title>
        <authorList>
            <person name="Callol A."/>
            <person name="Pajuelo D."/>
            <person name="Ebbesson L."/>
            <person name="Teles M."/>
            <person name="MacKenzie S."/>
            <person name="Amaro C."/>
        </authorList>
    </citation>
    <scope>NUCLEOTIDE SEQUENCE</scope>
</reference>
<keyword evidence="1" id="KW-0812">Transmembrane</keyword>
<keyword evidence="1" id="KW-1133">Transmembrane helix</keyword>
<protein>
    <submittedName>
        <fullName evidence="2">Uncharacterized protein</fullName>
    </submittedName>
</protein>
<sequence>MALGSEVRSSTVNKYCVTCYLFMCLFTYFVPN</sequence>
<evidence type="ECO:0000313" key="2">
    <source>
        <dbReference type="EMBL" id="JAH65171.1"/>
    </source>
</evidence>
<organism evidence="2">
    <name type="scientific">Anguilla anguilla</name>
    <name type="common">European freshwater eel</name>
    <name type="synonym">Muraena anguilla</name>
    <dbReference type="NCBI Taxonomy" id="7936"/>
    <lineage>
        <taxon>Eukaryota</taxon>
        <taxon>Metazoa</taxon>
        <taxon>Chordata</taxon>
        <taxon>Craniata</taxon>
        <taxon>Vertebrata</taxon>
        <taxon>Euteleostomi</taxon>
        <taxon>Actinopterygii</taxon>
        <taxon>Neopterygii</taxon>
        <taxon>Teleostei</taxon>
        <taxon>Anguilliformes</taxon>
        <taxon>Anguillidae</taxon>
        <taxon>Anguilla</taxon>
    </lineage>
</organism>
<dbReference type="AlphaFoldDB" id="A0A0E9UHF6"/>
<reference evidence="2" key="1">
    <citation type="submission" date="2014-11" db="EMBL/GenBank/DDBJ databases">
        <authorList>
            <person name="Amaro Gonzalez C."/>
        </authorList>
    </citation>
    <scope>NUCLEOTIDE SEQUENCE</scope>
</reference>
<keyword evidence="1" id="KW-0472">Membrane</keyword>
<evidence type="ECO:0000256" key="1">
    <source>
        <dbReference type="SAM" id="Phobius"/>
    </source>
</evidence>
<accession>A0A0E9UHF6</accession>
<name>A0A0E9UHF6_ANGAN</name>
<feature type="transmembrane region" description="Helical" evidence="1">
    <location>
        <begin position="12"/>
        <end position="30"/>
    </location>
</feature>